<evidence type="ECO:0000313" key="30">
    <source>
        <dbReference type="Proteomes" id="UP001557470"/>
    </source>
</evidence>
<dbReference type="InterPro" id="IPR001862">
    <property type="entry name" value="MAC_perforin"/>
</dbReference>
<dbReference type="PROSITE" id="PS50092">
    <property type="entry name" value="TSP1"/>
    <property type="match status" value="2"/>
</dbReference>
<proteinExistence type="inferred from homology"/>
<feature type="domain" description="MACPF" evidence="28">
    <location>
        <begin position="127"/>
        <end position="453"/>
    </location>
</feature>
<dbReference type="InterPro" id="IPR036383">
    <property type="entry name" value="TSP1_rpt_sf"/>
</dbReference>
<dbReference type="CDD" id="cd00033">
    <property type="entry name" value="CCP"/>
    <property type="match status" value="2"/>
</dbReference>
<dbReference type="InterPro" id="IPR048825">
    <property type="entry name" value="C7_KAZAL"/>
</dbReference>
<keyword evidence="10" id="KW-0812">Transmembrane</keyword>
<dbReference type="SMART" id="SM00192">
    <property type="entry name" value="LDLa"/>
    <property type="match status" value="1"/>
</dbReference>
<keyword evidence="17" id="KW-0472">Membrane</keyword>
<feature type="disulfide bond" evidence="24">
    <location>
        <begin position="94"/>
        <end position="112"/>
    </location>
</feature>
<evidence type="ECO:0000259" key="28">
    <source>
        <dbReference type="PROSITE" id="PS51412"/>
    </source>
</evidence>
<dbReference type="Proteomes" id="UP001557470">
    <property type="component" value="Unassembled WGS sequence"/>
</dbReference>
<dbReference type="GO" id="GO:0045087">
    <property type="term" value="P:innate immune response"/>
    <property type="evidence" value="ECO:0007669"/>
    <property type="project" value="UniProtKB-KW"/>
</dbReference>
<evidence type="ECO:0000259" key="27">
    <source>
        <dbReference type="PROSITE" id="PS50923"/>
    </source>
</evidence>
<evidence type="ECO:0000256" key="12">
    <source>
        <dbReference type="ARBA" id="ARBA00022737"/>
    </source>
</evidence>
<dbReference type="InterPro" id="IPR002172">
    <property type="entry name" value="LDrepeatLR_classA_rpt"/>
</dbReference>
<feature type="domain" description="Sushi" evidence="27">
    <location>
        <begin position="567"/>
        <end position="626"/>
    </location>
</feature>
<dbReference type="Pfam" id="PF21195">
    <property type="entry name" value="EGF_C8A_B_C6"/>
    <property type="match status" value="1"/>
</dbReference>
<dbReference type="SMART" id="SM00209">
    <property type="entry name" value="TSP1"/>
    <property type="match status" value="2"/>
</dbReference>
<keyword evidence="7" id="KW-1052">Target cell membrane</keyword>
<evidence type="ECO:0000313" key="29">
    <source>
        <dbReference type="EMBL" id="KAL0979084.1"/>
    </source>
</evidence>
<dbReference type="SMART" id="SM00032">
    <property type="entry name" value="CCP"/>
    <property type="match status" value="2"/>
</dbReference>
<evidence type="ECO:0000256" key="23">
    <source>
        <dbReference type="ARBA" id="ARBA00093478"/>
    </source>
</evidence>
<dbReference type="CDD" id="cd00112">
    <property type="entry name" value="LDLa"/>
    <property type="match status" value="1"/>
</dbReference>
<dbReference type="InterPro" id="IPR000436">
    <property type="entry name" value="Sushi_SCR_CCP_dom"/>
</dbReference>
<dbReference type="Pfam" id="PF01823">
    <property type="entry name" value="MACPF"/>
    <property type="match status" value="1"/>
</dbReference>
<dbReference type="AlphaFoldDB" id="A0ABD0WQG6"/>
<evidence type="ECO:0000256" key="13">
    <source>
        <dbReference type="ARBA" id="ARBA00022852"/>
    </source>
</evidence>
<evidence type="ECO:0000256" key="6">
    <source>
        <dbReference type="ARBA" id="ARBA00022536"/>
    </source>
</evidence>
<dbReference type="Pfam" id="PF21330">
    <property type="entry name" value="Kazal_C7"/>
    <property type="match status" value="1"/>
</dbReference>
<keyword evidence="4" id="KW-1134">Transmembrane beta strand</keyword>
<evidence type="ECO:0000256" key="10">
    <source>
        <dbReference type="ARBA" id="ARBA00022692"/>
    </source>
</evidence>
<feature type="disulfide bond" evidence="25">
    <location>
        <begin position="597"/>
        <end position="624"/>
    </location>
</feature>
<keyword evidence="13" id="KW-0204">Cytolysis</keyword>
<keyword evidence="8" id="KW-0399">Innate immunity</keyword>
<comment type="similarity">
    <text evidence="3">Belongs to the complement C6/C7/C8/C9 family.</text>
</comment>
<dbReference type="PANTHER" id="PTHR45742:SF2">
    <property type="entry name" value="COMPLEMENT COMPONENT C7"/>
    <property type="match status" value="1"/>
</dbReference>
<dbReference type="InterPro" id="IPR020863">
    <property type="entry name" value="MACPF_CS"/>
</dbReference>
<keyword evidence="19" id="KW-0325">Glycoprotein</keyword>
<protein>
    <recommendedName>
        <fullName evidence="21">Complement component C7</fullName>
    </recommendedName>
</protein>
<dbReference type="GO" id="GO:0006958">
    <property type="term" value="P:complement activation, classical pathway"/>
    <property type="evidence" value="ECO:0007669"/>
    <property type="project" value="UniProtKB-KW"/>
</dbReference>
<dbReference type="SUPFAM" id="SSF82895">
    <property type="entry name" value="TSP-1 type 1 repeat"/>
    <property type="match status" value="2"/>
</dbReference>
<dbReference type="EMBL" id="JAGEUA010000005">
    <property type="protein sequence ID" value="KAL0979084.1"/>
    <property type="molecule type" value="Genomic_DNA"/>
</dbReference>
<dbReference type="PROSITE" id="PS50068">
    <property type="entry name" value="LDLRA_2"/>
    <property type="match status" value="1"/>
</dbReference>
<evidence type="ECO:0000256" key="26">
    <source>
        <dbReference type="SAM" id="SignalP"/>
    </source>
</evidence>
<dbReference type="SMART" id="SM00057">
    <property type="entry name" value="FIMAC"/>
    <property type="match status" value="2"/>
</dbReference>
<dbReference type="Gene3D" id="4.10.400.10">
    <property type="entry name" value="Low-density Lipoprotein Receptor"/>
    <property type="match status" value="1"/>
</dbReference>
<dbReference type="PRINTS" id="PR01705">
    <property type="entry name" value="TSP1REPEAT"/>
</dbReference>
<comment type="function">
    <text evidence="22">Component of the membrane attack complex (MAC), a multiprotein complex activated by the complement cascade, which inserts into a target cell membrane and forms a pore, leading to target cell membrane rupture and cell lysis. The MAC is initiated by proteolytic cleavage of C5 into complement C5b in response to the classical, alternative, lectin and GZMK complement pathways. The complement pathways consist in a cascade of proteins that leads to phagocytosis and breakdown of pathogens and signaling that strengthens the adaptive immune system. C7 serves as a membrane anchor. During MAC assembly, associates with C5b and C6 to form the C5b-7 complex, a key lipophilic precursor of the MAC complex, which associates with the outer leaflet and reduces the energy for membrane bending.</text>
</comment>
<keyword evidence="6" id="KW-0245">EGF-like domain</keyword>
<evidence type="ECO:0000256" key="1">
    <source>
        <dbReference type="ARBA" id="ARBA00004276"/>
    </source>
</evidence>
<dbReference type="Pfam" id="PF00090">
    <property type="entry name" value="TSP_1"/>
    <property type="match status" value="2"/>
</dbReference>
<dbReference type="InterPro" id="IPR048831">
    <property type="entry name" value="C8A_B_C6_EGF-like"/>
</dbReference>
<evidence type="ECO:0000256" key="8">
    <source>
        <dbReference type="ARBA" id="ARBA00022588"/>
    </source>
</evidence>
<organism evidence="29 30">
    <name type="scientific">Umbra pygmaea</name>
    <name type="common">Eastern mudminnow</name>
    <dbReference type="NCBI Taxonomy" id="75934"/>
    <lineage>
        <taxon>Eukaryota</taxon>
        <taxon>Metazoa</taxon>
        <taxon>Chordata</taxon>
        <taxon>Craniata</taxon>
        <taxon>Vertebrata</taxon>
        <taxon>Euteleostomi</taxon>
        <taxon>Actinopterygii</taxon>
        <taxon>Neopterygii</taxon>
        <taxon>Teleostei</taxon>
        <taxon>Protacanthopterygii</taxon>
        <taxon>Esociformes</taxon>
        <taxon>Umbridae</taxon>
        <taxon>Umbra</taxon>
    </lineage>
</organism>
<gene>
    <name evidence="29" type="ORF">UPYG_G00180300</name>
</gene>
<dbReference type="GO" id="GO:0044218">
    <property type="term" value="C:other organism cell membrane"/>
    <property type="evidence" value="ECO:0007669"/>
    <property type="project" value="UniProtKB-KW"/>
</dbReference>
<evidence type="ECO:0000256" key="18">
    <source>
        <dbReference type="ARBA" id="ARBA00023157"/>
    </source>
</evidence>
<evidence type="ECO:0000256" key="20">
    <source>
        <dbReference type="ARBA" id="ARBA00023298"/>
    </source>
</evidence>
<evidence type="ECO:0000256" key="7">
    <source>
        <dbReference type="ARBA" id="ARBA00022537"/>
    </source>
</evidence>
<dbReference type="InterPro" id="IPR035976">
    <property type="entry name" value="Sushi/SCR/CCP_sf"/>
</dbReference>
<dbReference type="PANTHER" id="PTHR45742">
    <property type="entry name" value="COMPLEMENT COMPONENT C6"/>
    <property type="match status" value="1"/>
</dbReference>
<keyword evidence="9 25" id="KW-0768">Sushi</keyword>
<dbReference type="Pfam" id="PF00084">
    <property type="entry name" value="Sushi"/>
    <property type="match status" value="2"/>
</dbReference>
<evidence type="ECO:0000256" key="11">
    <source>
        <dbReference type="ARBA" id="ARBA00022729"/>
    </source>
</evidence>
<dbReference type="FunFam" id="2.20.100.10:FF:000001">
    <property type="entry name" value="semaphorin-5A isoform X1"/>
    <property type="match status" value="1"/>
</dbReference>
<keyword evidence="18 25" id="KW-1015">Disulfide bond</keyword>
<accession>A0ABD0WQG6</accession>
<dbReference type="SMART" id="SM00457">
    <property type="entry name" value="MACPF"/>
    <property type="match status" value="1"/>
</dbReference>
<comment type="subunit">
    <text evidence="23">Monomer or dimer; as a C5b-7 complex it can also form multimeric rosettes. Component of the membrane attack complex (MAC), composed of complement C5b, C6, C7, C8A, C8B, C8G and multiple copies of the pore-forming subunit C9.</text>
</comment>
<evidence type="ECO:0000256" key="4">
    <source>
        <dbReference type="ARBA" id="ARBA00022452"/>
    </source>
</evidence>
<dbReference type="InterPro" id="IPR036055">
    <property type="entry name" value="LDL_receptor-like_sf"/>
</dbReference>
<dbReference type="InterPro" id="IPR040729">
    <property type="entry name" value="Kazal_3"/>
</dbReference>
<evidence type="ECO:0000256" key="19">
    <source>
        <dbReference type="ARBA" id="ARBA00023180"/>
    </source>
</evidence>
<dbReference type="SUPFAM" id="SSF57424">
    <property type="entry name" value="LDL receptor-like module"/>
    <property type="match status" value="1"/>
</dbReference>
<evidence type="ECO:0000256" key="21">
    <source>
        <dbReference type="ARBA" id="ARBA00073222"/>
    </source>
</evidence>
<dbReference type="InterPro" id="IPR000884">
    <property type="entry name" value="TSP1_rpt"/>
</dbReference>
<feature type="signal peptide" evidence="26">
    <location>
        <begin position="1"/>
        <end position="25"/>
    </location>
</feature>
<comment type="caution">
    <text evidence="29">The sequence shown here is derived from an EMBL/GenBank/DDBJ whole genome shotgun (WGS) entry which is preliminary data.</text>
</comment>
<evidence type="ECO:0000256" key="24">
    <source>
        <dbReference type="PROSITE-ProRule" id="PRU00124"/>
    </source>
</evidence>
<keyword evidence="5" id="KW-0964">Secreted</keyword>
<feature type="chain" id="PRO_5044828033" description="Complement component C7" evidence="26">
    <location>
        <begin position="26"/>
        <end position="840"/>
    </location>
</feature>
<evidence type="ECO:0000256" key="14">
    <source>
        <dbReference type="ARBA" id="ARBA00022859"/>
    </source>
</evidence>
<evidence type="ECO:0000256" key="2">
    <source>
        <dbReference type="ARBA" id="ARBA00004613"/>
    </source>
</evidence>
<dbReference type="Pfam" id="PF18434">
    <property type="entry name" value="Kazal_3"/>
    <property type="match status" value="1"/>
</dbReference>
<dbReference type="PROSITE" id="PS51412">
    <property type="entry name" value="MACPF_2"/>
    <property type="match status" value="1"/>
</dbReference>
<keyword evidence="11 26" id="KW-0732">Signal</keyword>
<evidence type="ECO:0000256" key="25">
    <source>
        <dbReference type="PROSITE-ProRule" id="PRU00302"/>
    </source>
</evidence>
<dbReference type="Gene3D" id="2.20.100.10">
    <property type="entry name" value="Thrombospondin type-1 (TSP1) repeat"/>
    <property type="match status" value="2"/>
</dbReference>
<dbReference type="PROSITE" id="PS50923">
    <property type="entry name" value="SUSHI"/>
    <property type="match status" value="2"/>
</dbReference>
<keyword evidence="30" id="KW-1185">Reference proteome</keyword>
<dbReference type="InterPro" id="IPR020864">
    <property type="entry name" value="MACPF"/>
</dbReference>
<keyword evidence="16" id="KW-0473">Membrane attack complex</keyword>
<reference evidence="29 30" key="1">
    <citation type="submission" date="2024-06" db="EMBL/GenBank/DDBJ databases">
        <authorList>
            <person name="Pan Q."/>
            <person name="Wen M."/>
            <person name="Jouanno E."/>
            <person name="Zahm M."/>
            <person name="Klopp C."/>
            <person name="Cabau C."/>
            <person name="Louis A."/>
            <person name="Berthelot C."/>
            <person name="Parey E."/>
            <person name="Roest Crollius H."/>
            <person name="Montfort J."/>
            <person name="Robinson-Rechavi M."/>
            <person name="Bouchez O."/>
            <person name="Lampietro C."/>
            <person name="Lopez Roques C."/>
            <person name="Donnadieu C."/>
            <person name="Postlethwait J."/>
            <person name="Bobe J."/>
            <person name="Verreycken H."/>
            <person name="Guiguen Y."/>
        </authorList>
    </citation>
    <scope>NUCLEOTIDE SEQUENCE [LARGE SCALE GENOMIC DNA]</scope>
    <source>
        <strain evidence="29">Up_M1</strain>
        <tissue evidence="29">Testis</tissue>
    </source>
</reference>
<keyword evidence="20" id="KW-1053">Target membrane</keyword>
<dbReference type="GO" id="GO:0005576">
    <property type="term" value="C:extracellular region"/>
    <property type="evidence" value="ECO:0007669"/>
    <property type="project" value="UniProtKB-SubCell"/>
</dbReference>
<evidence type="ECO:0000256" key="15">
    <source>
        <dbReference type="ARBA" id="ARBA00022875"/>
    </source>
</evidence>
<evidence type="ECO:0000256" key="9">
    <source>
        <dbReference type="ARBA" id="ARBA00022659"/>
    </source>
</evidence>
<evidence type="ECO:0000256" key="3">
    <source>
        <dbReference type="ARBA" id="ARBA00009214"/>
    </source>
</evidence>
<dbReference type="InterPro" id="IPR003884">
    <property type="entry name" value="FacI_MAC"/>
</dbReference>
<keyword evidence="15" id="KW-0180">Complement pathway</keyword>
<name>A0ABD0WQG6_UMBPY</name>
<dbReference type="Gene3D" id="2.10.70.10">
    <property type="entry name" value="Complement Module, domain 1"/>
    <property type="match status" value="2"/>
</dbReference>
<dbReference type="GO" id="GO:0031640">
    <property type="term" value="P:killing of cells of another organism"/>
    <property type="evidence" value="ECO:0007669"/>
    <property type="project" value="UniProtKB-KW"/>
</dbReference>
<comment type="subcellular location">
    <subcellularLocation>
        <location evidence="2">Secreted</location>
    </subcellularLocation>
    <subcellularLocation>
        <location evidence="1">Target cell membrane</location>
        <topology evidence="1">Multi-pass membrane protein</topology>
    </subcellularLocation>
</comment>
<keyword evidence="12" id="KW-0677">Repeat</keyword>
<dbReference type="GO" id="GO:0005579">
    <property type="term" value="C:membrane attack complex"/>
    <property type="evidence" value="ECO:0007669"/>
    <property type="project" value="UniProtKB-KW"/>
</dbReference>
<comment type="caution">
    <text evidence="25">Lacks conserved residue(s) required for the propagation of feature annotation.</text>
</comment>
<evidence type="ECO:0000256" key="22">
    <source>
        <dbReference type="ARBA" id="ARBA00093281"/>
    </source>
</evidence>
<dbReference type="PROSITE" id="PS00279">
    <property type="entry name" value="MACPF_1"/>
    <property type="match status" value="1"/>
</dbReference>
<dbReference type="Pfam" id="PF00057">
    <property type="entry name" value="Ldl_recept_a"/>
    <property type="match status" value="1"/>
</dbReference>
<sequence>MKGHLYFCALCLLGLFSGIFSPIDCLDPVHCQWGPYGDWSECDGCTKTQSRIRSMVVYAQFGGNQCSGDATQTQPCETARGCPLKEGCGSRFRCRSGKCISQSMVCNGDQDCEEDNLDEQKCGQDKTFPVCNNDKPPPNVELLGQGFDAVTGEKRGIVINTKSYGGQCRTIFSGDNKVLYRLPQSILKYTSEVKVQNDFSDEFFTSAWSYAKDIVNREKVTGTTTGFRNYDFHQTESKTREKRLIVVKNDVEVAQFQNTSPGYIPLSEEFWKVLANLPTVYDYATYKKVLKSFGTHYLSEGTLGGQFNAVLGVDVERAEQMARESWKYHECTKTKHWFLFFSWTTEKCERDGKDRTLPNPPSIHRTDNVVKVDVEGGNTASIAALKALDLKNPSHNWNMFINWAESVRSYPDVIKGKIRPLYELVKEVQCAGLKKVHLKRATNQYLNERHSCHCRPCRNNGLVVMEGDECKCICKPGTKGAACETGKEVEGQEGVVHGSWSCWSSWNSCSDGRRSRTRACNNPAPQGGGQHCNGEASEIAGCEDDQELQYLETMEPQCFQLTGPPKETCRDPPPLPNGYVLDPKNVYLVGSKVEYTCIDGYHLIGTKLAECVGDQTWRVPPKECISSRCKFPLLSDDVKGSLLQPTYNIGEIIHLSCPEGRHIVGDAEIICDSSLHWSPEPKTITCSPGEKTLQPDGQGVICKMWEKPAKGKCICKMPFECTSSLEVCATNLDSGRTDKLSVCKVHALRCLGKRYNLTEESACQWPTTTNSPCTHCQLWETCDGQADKCRCKDSAECSTPGFSVCVHMGAATQTFSECEAGLRRCKGENISVVSILPCGG</sequence>
<feature type="domain" description="Sushi" evidence="27">
    <location>
        <begin position="627"/>
        <end position="688"/>
    </location>
</feature>
<dbReference type="Gene3D" id="3.30.60.30">
    <property type="match status" value="2"/>
</dbReference>
<dbReference type="PRINTS" id="PR00764">
    <property type="entry name" value="COMPLEMENTC9"/>
</dbReference>
<dbReference type="SUPFAM" id="SSF57535">
    <property type="entry name" value="Complement control module/SCR domain"/>
    <property type="match status" value="2"/>
</dbReference>
<keyword evidence="14" id="KW-0391">Immunity</keyword>
<evidence type="ECO:0000256" key="5">
    <source>
        <dbReference type="ARBA" id="ARBA00022525"/>
    </source>
</evidence>
<evidence type="ECO:0000256" key="17">
    <source>
        <dbReference type="ARBA" id="ARBA00023136"/>
    </source>
</evidence>
<evidence type="ECO:0000256" key="16">
    <source>
        <dbReference type="ARBA" id="ARBA00023058"/>
    </source>
</evidence>